<comment type="caution">
    <text evidence="6">The sequence shown here is derived from an EMBL/GenBank/DDBJ whole genome shotgun (WGS) entry which is preliminary data.</text>
</comment>
<name>A0ABW4I3K8_9SPHN</name>
<dbReference type="PROSITE" id="PS50931">
    <property type="entry name" value="HTH_LYSR"/>
    <property type="match status" value="1"/>
</dbReference>
<dbReference type="Pfam" id="PF03466">
    <property type="entry name" value="LysR_substrate"/>
    <property type="match status" value="1"/>
</dbReference>
<protein>
    <submittedName>
        <fullName evidence="6">LysR family transcriptional regulator</fullName>
    </submittedName>
</protein>
<evidence type="ECO:0000256" key="1">
    <source>
        <dbReference type="ARBA" id="ARBA00009437"/>
    </source>
</evidence>
<accession>A0ABW4I3K8</accession>
<dbReference type="PANTHER" id="PTHR30118:SF15">
    <property type="entry name" value="TRANSCRIPTIONAL REGULATORY PROTEIN"/>
    <property type="match status" value="1"/>
</dbReference>
<comment type="similarity">
    <text evidence="1">Belongs to the LysR transcriptional regulatory family.</text>
</comment>
<dbReference type="Gene3D" id="3.40.190.10">
    <property type="entry name" value="Periplasmic binding protein-like II"/>
    <property type="match status" value="2"/>
</dbReference>
<dbReference type="InterPro" id="IPR005119">
    <property type="entry name" value="LysR_subst-bd"/>
</dbReference>
<dbReference type="InterPro" id="IPR036390">
    <property type="entry name" value="WH_DNA-bd_sf"/>
</dbReference>
<gene>
    <name evidence="6" type="ORF">ACFSCW_06575</name>
</gene>
<proteinExistence type="inferred from homology"/>
<evidence type="ECO:0000256" key="3">
    <source>
        <dbReference type="ARBA" id="ARBA00023125"/>
    </source>
</evidence>
<dbReference type="Gene3D" id="1.10.10.10">
    <property type="entry name" value="Winged helix-like DNA-binding domain superfamily/Winged helix DNA-binding domain"/>
    <property type="match status" value="1"/>
</dbReference>
<dbReference type="InterPro" id="IPR036388">
    <property type="entry name" value="WH-like_DNA-bd_sf"/>
</dbReference>
<evidence type="ECO:0000313" key="6">
    <source>
        <dbReference type="EMBL" id="MFD1611464.1"/>
    </source>
</evidence>
<evidence type="ECO:0000313" key="7">
    <source>
        <dbReference type="Proteomes" id="UP001597115"/>
    </source>
</evidence>
<dbReference type="InterPro" id="IPR050389">
    <property type="entry name" value="LysR-type_TF"/>
</dbReference>
<reference evidence="7" key="1">
    <citation type="journal article" date="2019" name="Int. J. Syst. Evol. Microbiol.">
        <title>The Global Catalogue of Microorganisms (GCM) 10K type strain sequencing project: providing services to taxonomists for standard genome sequencing and annotation.</title>
        <authorList>
            <consortium name="The Broad Institute Genomics Platform"/>
            <consortium name="The Broad Institute Genome Sequencing Center for Infectious Disease"/>
            <person name="Wu L."/>
            <person name="Ma J."/>
        </authorList>
    </citation>
    <scope>NUCLEOTIDE SEQUENCE [LARGE SCALE GENOMIC DNA]</scope>
    <source>
        <strain evidence="7">CGMCC 1.16275</strain>
    </source>
</reference>
<keyword evidence="7" id="KW-1185">Reference proteome</keyword>
<keyword evidence="2" id="KW-0805">Transcription regulation</keyword>
<dbReference type="InterPro" id="IPR037402">
    <property type="entry name" value="YidZ_PBP2"/>
</dbReference>
<dbReference type="Proteomes" id="UP001597115">
    <property type="component" value="Unassembled WGS sequence"/>
</dbReference>
<evidence type="ECO:0000256" key="4">
    <source>
        <dbReference type="ARBA" id="ARBA00023163"/>
    </source>
</evidence>
<dbReference type="InterPro" id="IPR000847">
    <property type="entry name" value="LysR_HTH_N"/>
</dbReference>
<dbReference type="PRINTS" id="PR00039">
    <property type="entry name" value="HTHLYSR"/>
</dbReference>
<dbReference type="SUPFAM" id="SSF53850">
    <property type="entry name" value="Periplasmic binding protein-like II"/>
    <property type="match status" value="1"/>
</dbReference>
<dbReference type="PANTHER" id="PTHR30118">
    <property type="entry name" value="HTH-TYPE TRANSCRIPTIONAL REGULATOR LEUO-RELATED"/>
    <property type="match status" value="1"/>
</dbReference>
<keyword evidence="3" id="KW-0238">DNA-binding</keyword>
<evidence type="ECO:0000256" key="2">
    <source>
        <dbReference type="ARBA" id="ARBA00023015"/>
    </source>
</evidence>
<feature type="domain" description="HTH lysR-type" evidence="5">
    <location>
        <begin position="6"/>
        <end position="63"/>
    </location>
</feature>
<organism evidence="6 7">
    <name type="scientific">Sphingomonas tabacisoli</name>
    <dbReference type="NCBI Taxonomy" id="2249466"/>
    <lineage>
        <taxon>Bacteria</taxon>
        <taxon>Pseudomonadati</taxon>
        <taxon>Pseudomonadota</taxon>
        <taxon>Alphaproteobacteria</taxon>
        <taxon>Sphingomonadales</taxon>
        <taxon>Sphingomonadaceae</taxon>
        <taxon>Sphingomonas</taxon>
    </lineage>
</organism>
<dbReference type="RefSeq" id="WP_380888058.1">
    <property type="nucleotide sequence ID" value="NZ_JBHUDY010000001.1"/>
</dbReference>
<dbReference type="CDD" id="cd08417">
    <property type="entry name" value="PBP2_Nitroaromatics_like"/>
    <property type="match status" value="1"/>
</dbReference>
<dbReference type="SUPFAM" id="SSF46785">
    <property type="entry name" value="Winged helix' DNA-binding domain"/>
    <property type="match status" value="1"/>
</dbReference>
<sequence length="347" mass="38764">MQLSRFDLNLLRSLDALLEHRNVTRAADQLFVSQQAMSGALHRLREHFEDELLVRIGRNYELSPRAHSLVLPVRDALLAAQAALNAQPSFDPATARSTFSIAMSDYATFVVLPGLLRRLATEAPGIGCHVEALTQDSFARLEKGDLDFCLTAHGWRLYANYRPTRDIRVEEAFHDDFVCVLDNGHLNANDDISLELYRRLPHNSVRFGKGIATVVEQAWMKSGLEINVAATAPNFSSLIFMLPGTSLIATAQRRLAGILAPILGLKLAECPLPIPPLRENILWHARNEGSPVHRYLRDALVKSCVDCERETGSRQPQGALVVPNRGCDFSAFKKRRMRAETRQHENG</sequence>
<dbReference type="EMBL" id="JBHUDY010000001">
    <property type="protein sequence ID" value="MFD1611464.1"/>
    <property type="molecule type" value="Genomic_DNA"/>
</dbReference>
<keyword evidence="4" id="KW-0804">Transcription</keyword>
<evidence type="ECO:0000259" key="5">
    <source>
        <dbReference type="PROSITE" id="PS50931"/>
    </source>
</evidence>
<dbReference type="Pfam" id="PF00126">
    <property type="entry name" value="HTH_1"/>
    <property type="match status" value="1"/>
</dbReference>